<feature type="transmembrane region" description="Helical" evidence="2">
    <location>
        <begin position="116"/>
        <end position="135"/>
    </location>
</feature>
<name>A0A9P5YIU9_9AGAR</name>
<keyword evidence="2" id="KW-0472">Membrane</keyword>
<feature type="region of interest" description="Disordered" evidence="1">
    <location>
        <begin position="53"/>
        <end position="77"/>
    </location>
</feature>
<evidence type="ECO:0000256" key="2">
    <source>
        <dbReference type="SAM" id="Phobius"/>
    </source>
</evidence>
<feature type="transmembrane region" description="Helical" evidence="2">
    <location>
        <begin position="411"/>
        <end position="434"/>
    </location>
</feature>
<accession>A0A9P5YIU9</accession>
<evidence type="ECO:0000313" key="4">
    <source>
        <dbReference type="Proteomes" id="UP000807353"/>
    </source>
</evidence>
<organism evidence="3 4">
    <name type="scientific">Collybia nuda</name>
    <dbReference type="NCBI Taxonomy" id="64659"/>
    <lineage>
        <taxon>Eukaryota</taxon>
        <taxon>Fungi</taxon>
        <taxon>Dikarya</taxon>
        <taxon>Basidiomycota</taxon>
        <taxon>Agaricomycotina</taxon>
        <taxon>Agaricomycetes</taxon>
        <taxon>Agaricomycetidae</taxon>
        <taxon>Agaricales</taxon>
        <taxon>Tricholomatineae</taxon>
        <taxon>Clitocybaceae</taxon>
        <taxon>Collybia</taxon>
    </lineage>
</organism>
<feature type="transmembrane region" description="Helical" evidence="2">
    <location>
        <begin position="271"/>
        <end position="291"/>
    </location>
</feature>
<keyword evidence="2" id="KW-1133">Transmembrane helix</keyword>
<dbReference type="EMBL" id="MU150232">
    <property type="protein sequence ID" value="KAF9468646.1"/>
    <property type="molecule type" value="Genomic_DNA"/>
</dbReference>
<protein>
    <submittedName>
        <fullName evidence="3">Uncharacterized protein</fullName>
    </submittedName>
</protein>
<evidence type="ECO:0000256" key="1">
    <source>
        <dbReference type="SAM" id="MobiDB-lite"/>
    </source>
</evidence>
<dbReference type="Proteomes" id="UP000807353">
    <property type="component" value="Unassembled WGS sequence"/>
</dbReference>
<proteinExistence type="predicted"/>
<feature type="transmembrane region" description="Helical" evidence="2">
    <location>
        <begin position="233"/>
        <end position="251"/>
    </location>
</feature>
<feature type="region of interest" description="Disordered" evidence="1">
    <location>
        <begin position="1"/>
        <end position="32"/>
    </location>
</feature>
<feature type="compositionally biased region" description="Acidic residues" evidence="1">
    <location>
        <begin position="58"/>
        <end position="67"/>
    </location>
</feature>
<keyword evidence="2" id="KW-0812">Transmembrane</keyword>
<evidence type="ECO:0000313" key="3">
    <source>
        <dbReference type="EMBL" id="KAF9468646.1"/>
    </source>
</evidence>
<keyword evidence="4" id="KW-1185">Reference proteome</keyword>
<feature type="compositionally biased region" description="Low complexity" evidence="1">
    <location>
        <begin position="13"/>
        <end position="31"/>
    </location>
</feature>
<feature type="transmembrane region" description="Helical" evidence="2">
    <location>
        <begin position="162"/>
        <end position="184"/>
    </location>
</feature>
<gene>
    <name evidence="3" type="ORF">BDZ94DRAFT_1183506</name>
</gene>
<sequence>MVWGNPPPPLAMPSSRRLSTSSATSSRSPSPVLATLDSSAALILVHDPEDSNTPFDFSSDDEGDDDGQSPQFDTRRASVPPLGPAVVFLYLLAPYLKLGAMLFPHTTLPLKYGLPPLFVFGVLSAFAKQILYMLARYMRTADIEDVVLDVFARGRGKERRRVVLRSILRGGTGTLRILLATAYLRESARVLLPVLPESSVLPTQPLLAIALALVVFPLTLAQSLASKRVIYSTWLSIASYMAWLGCVAYAHTRNTLQIEPDWVKMGALWQGTTVVAFAFTSSSTLPLYASLKWTTQPITTAKASKVRSFKGLSVISVAVAVLLTLPLVTISAHPNTSLSDPQLSSAIATAVLNALTLLLGIPALIVTTPSLPIPERIRHATTIPLSRTLLSILYTVLALVPTWASGLLSDILLVLALASTYFFPALVHITAHFFKRPLSIVIPQIPGTPLPGHSRQDSGPGSPRADELLLRKERALQKRQFRRRIIWDIGVWVLLLGSIAGGALAVGRVMGRI</sequence>
<feature type="transmembrane region" description="Helical" evidence="2">
    <location>
        <begin position="388"/>
        <end position="405"/>
    </location>
</feature>
<feature type="compositionally biased region" description="Pro residues" evidence="1">
    <location>
        <begin position="1"/>
        <end position="11"/>
    </location>
</feature>
<dbReference type="AlphaFoldDB" id="A0A9P5YIU9"/>
<feature type="transmembrane region" description="Helical" evidence="2">
    <location>
        <begin position="204"/>
        <end position="221"/>
    </location>
</feature>
<dbReference type="OrthoDB" id="3259324at2759"/>
<feature type="transmembrane region" description="Helical" evidence="2">
    <location>
        <begin position="485"/>
        <end position="506"/>
    </location>
</feature>
<feature type="transmembrane region" description="Helical" evidence="2">
    <location>
        <begin position="312"/>
        <end position="333"/>
    </location>
</feature>
<comment type="caution">
    <text evidence="3">The sequence shown here is derived from an EMBL/GenBank/DDBJ whole genome shotgun (WGS) entry which is preliminary data.</text>
</comment>
<feature type="transmembrane region" description="Helical" evidence="2">
    <location>
        <begin position="345"/>
        <end position="367"/>
    </location>
</feature>
<reference evidence="3" key="1">
    <citation type="submission" date="2020-11" db="EMBL/GenBank/DDBJ databases">
        <authorList>
            <consortium name="DOE Joint Genome Institute"/>
            <person name="Ahrendt S."/>
            <person name="Riley R."/>
            <person name="Andreopoulos W."/>
            <person name="Labutti K."/>
            <person name="Pangilinan J."/>
            <person name="Ruiz-Duenas F.J."/>
            <person name="Barrasa J.M."/>
            <person name="Sanchez-Garcia M."/>
            <person name="Camarero S."/>
            <person name="Miyauchi S."/>
            <person name="Serrano A."/>
            <person name="Linde D."/>
            <person name="Babiker R."/>
            <person name="Drula E."/>
            <person name="Ayuso-Fernandez I."/>
            <person name="Pacheco R."/>
            <person name="Padilla G."/>
            <person name="Ferreira P."/>
            <person name="Barriuso J."/>
            <person name="Kellner H."/>
            <person name="Castanera R."/>
            <person name="Alfaro M."/>
            <person name="Ramirez L."/>
            <person name="Pisabarro A.G."/>
            <person name="Kuo A."/>
            <person name="Tritt A."/>
            <person name="Lipzen A."/>
            <person name="He G."/>
            <person name="Yan M."/>
            <person name="Ng V."/>
            <person name="Cullen D."/>
            <person name="Martin F."/>
            <person name="Rosso M.-N."/>
            <person name="Henrissat B."/>
            <person name="Hibbett D."/>
            <person name="Martinez A.T."/>
            <person name="Grigoriev I.V."/>
        </authorList>
    </citation>
    <scope>NUCLEOTIDE SEQUENCE</scope>
    <source>
        <strain evidence="3">CBS 247.69</strain>
    </source>
</reference>
<feature type="transmembrane region" description="Helical" evidence="2">
    <location>
        <begin position="77"/>
        <end position="96"/>
    </location>
</feature>